<keyword evidence="6" id="KW-1185">Reference proteome</keyword>
<dbReference type="EMBL" id="CP011390">
    <property type="protein sequence ID" value="ANE50646.1"/>
    <property type="molecule type" value="Genomic_DNA"/>
</dbReference>
<keyword evidence="2" id="KW-0378">Hydrolase</keyword>
<reference evidence="6" key="1">
    <citation type="submission" date="2015-01" db="EMBL/GenBank/DDBJ databases">
        <title>Flavisolibacter sp./LCS9/ whole genome sequencing.</title>
        <authorList>
            <person name="Kim M.K."/>
            <person name="Srinivasan S."/>
            <person name="Lee J.-J."/>
        </authorList>
    </citation>
    <scope>NUCLEOTIDE SEQUENCE [LARGE SCALE GENOMIC DNA]</scope>
    <source>
        <strain evidence="6">LCS9</strain>
    </source>
</reference>
<dbReference type="Gene3D" id="3.30.70.2330">
    <property type="match status" value="1"/>
</dbReference>
<evidence type="ECO:0000256" key="3">
    <source>
        <dbReference type="SAM" id="Phobius"/>
    </source>
</evidence>
<dbReference type="GO" id="GO:0008270">
    <property type="term" value="F:zinc ion binding"/>
    <property type="evidence" value="ECO:0007669"/>
    <property type="project" value="InterPro"/>
</dbReference>
<keyword evidence="3" id="KW-0472">Membrane</keyword>
<dbReference type="GO" id="GO:0016818">
    <property type="term" value="F:hydrolase activity, acting on acid anhydrides, in phosphorus-containing anhydrides"/>
    <property type="evidence" value="ECO:0007669"/>
    <property type="project" value="InterPro"/>
</dbReference>
<evidence type="ECO:0000313" key="5">
    <source>
        <dbReference type="EMBL" id="ANE50646.1"/>
    </source>
</evidence>
<evidence type="ECO:0000256" key="1">
    <source>
        <dbReference type="ARBA" id="ARBA00022723"/>
    </source>
</evidence>
<dbReference type="Pfam" id="PF08797">
    <property type="entry name" value="HIRAN"/>
    <property type="match status" value="1"/>
</dbReference>
<sequence>MTVGVMGLRYYTFKEPQSNETVILKREPSNPYDSKAVAVYNQQSEKVGYVSKSYDVNGKVFNLLRKQKVSATVVTVLGGMMIVYIELA</sequence>
<gene>
    <name evidence="5" type="ORF">SY85_09160</name>
</gene>
<protein>
    <recommendedName>
        <fullName evidence="4">HIRAN domain-containing protein</fullName>
    </recommendedName>
</protein>
<name>A0A172TUI3_9BACT</name>
<dbReference type="AlphaFoldDB" id="A0A172TUI3"/>
<dbReference type="GO" id="GO:0003676">
    <property type="term" value="F:nucleic acid binding"/>
    <property type="evidence" value="ECO:0007669"/>
    <property type="project" value="InterPro"/>
</dbReference>
<keyword evidence="3" id="KW-1133">Transmembrane helix</keyword>
<dbReference type="Proteomes" id="UP000077177">
    <property type="component" value="Chromosome"/>
</dbReference>
<dbReference type="OrthoDB" id="9812156at2"/>
<organism evidence="5 6">
    <name type="scientific">Flavisolibacter tropicus</name>
    <dbReference type="NCBI Taxonomy" id="1492898"/>
    <lineage>
        <taxon>Bacteria</taxon>
        <taxon>Pseudomonadati</taxon>
        <taxon>Bacteroidota</taxon>
        <taxon>Chitinophagia</taxon>
        <taxon>Chitinophagales</taxon>
        <taxon>Chitinophagaceae</taxon>
        <taxon>Flavisolibacter</taxon>
    </lineage>
</organism>
<accession>A0A172TUI3</accession>
<dbReference type="SMART" id="SM00910">
    <property type="entry name" value="HIRAN"/>
    <property type="match status" value="1"/>
</dbReference>
<proteinExistence type="predicted"/>
<feature type="domain" description="HIRAN" evidence="4">
    <location>
        <begin position="3"/>
        <end position="87"/>
    </location>
</feature>
<keyword evidence="1" id="KW-0479">Metal-binding</keyword>
<reference evidence="5 6" key="2">
    <citation type="journal article" date="2016" name="Int. J. Syst. Evol. Microbiol.">
        <title>Flavisolibacter tropicus sp. nov., isolated from tropical soil.</title>
        <authorList>
            <person name="Lee J.J."/>
            <person name="Kang M.S."/>
            <person name="Kim G.S."/>
            <person name="Lee C.S."/>
            <person name="Lim S."/>
            <person name="Lee J."/>
            <person name="Roh S.H."/>
            <person name="Kang H."/>
            <person name="Ha J.M."/>
            <person name="Bae S."/>
            <person name="Jung H.Y."/>
            <person name="Kim M.K."/>
        </authorList>
    </citation>
    <scope>NUCLEOTIDE SEQUENCE [LARGE SCALE GENOMIC DNA]</scope>
    <source>
        <strain evidence="5 6">LCS9</strain>
    </source>
</reference>
<evidence type="ECO:0000313" key="6">
    <source>
        <dbReference type="Proteomes" id="UP000077177"/>
    </source>
</evidence>
<feature type="transmembrane region" description="Helical" evidence="3">
    <location>
        <begin position="69"/>
        <end position="87"/>
    </location>
</feature>
<dbReference type="RefSeq" id="WP_066403807.1">
    <property type="nucleotide sequence ID" value="NZ_CP011390.1"/>
</dbReference>
<dbReference type="InterPro" id="IPR014905">
    <property type="entry name" value="HIRAN"/>
</dbReference>
<evidence type="ECO:0000259" key="4">
    <source>
        <dbReference type="SMART" id="SM00910"/>
    </source>
</evidence>
<dbReference type="STRING" id="1492898.SY85_09160"/>
<evidence type="ECO:0000256" key="2">
    <source>
        <dbReference type="ARBA" id="ARBA00022801"/>
    </source>
</evidence>
<keyword evidence="3" id="KW-0812">Transmembrane</keyword>
<dbReference type="KEGG" id="fla:SY85_09160"/>